<dbReference type="EMBL" id="MU250536">
    <property type="protein sequence ID" value="KAG7445705.1"/>
    <property type="molecule type" value="Genomic_DNA"/>
</dbReference>
<dbReference type="GeneID" id="66099557"/>
<accession>A0A9P7VS48</accession>
<proteinExistence type="predicted"/>
<protein>
    <submittedName>
        <fullName evidence="1">Uncharacterized protein</fullName>
    </submittedName>
</protein>
<keyword evidence="2" id="KW-1185">Reference proteome</keyword>
<sequence>MLNKLASHGIAGAERKARVYLVKFYSSLQEFQRSGKLNHDFKMGFGIILQFANHQCVYDTVSGRRPPGVLLLSFSIVSTTPPSHPMVTSTLPVLLALPQAPTNTPSLPIKTAIDTPGKPVVALANPSARSIIDCSGWHHIQGPRSEMNW</sequence>
<evidence type="ECO:0000313" key="2">
    <source>
        <dbReference type="Proteomes" id="UP000812287"/>
    </source>
</evidence>
<dbReference type="Proteomes" id="UP000812287">
    <property type="component" value="Unassembled WGS sequence"/>
</dbReference>
<reference evidence="1" key="1">
    <citation type="submission" date="2020-11" db="EMBL/GenBank/DDBJ databases">
        <title>Adaptations for nitrogen fixation in a non-lichenized fungal sporocarp promotes dispersal by wood-feeding termites.</title>
        <authorList>
            <consortium name="DOE Joint Genome Institute"/>
            <person name="Koch R.A."/>
            <person name="Yoon G."/>
            <person name="Arayal U."/>
            <person name="Lail K."/>
            <person name="Amirebrahimi M."/>
            <person name="Labutti K."/>
            <person name="Lipzen A."/>
            <person name="Riley R."/>
            <person name="Barry K."/>
            <person name="Henrissat B."/>
            <person name="Grigoriev I.V."/>
            <person name="Herr J.R."/>
            <person name="Aime M.C."/>
        </authorList>
    </citation>
    <scope>NUCLEOTIDE SEQUENCE</scope>
    <source>
        <strain evidence="1">MCA 3950</strain>
    </source>
</reference>
<dbReference type="AlphaFoldDB" id="A0A9P7VS48"/>
<comment type="caution">
    <text evidence="1">The sequence shown here is derived from an EMBL/GenBank/DDBJ whole genome shotgun (WGS) entry which is preliminary data.</text>
</comment>
<dbReference type="RefSeq" id="XP_043039205.1">
    <property type="nucleotide sequence ID" value="XM_043177270.1"/>
</dbReference>
<organism evidence="1 2">
    <name type="scientific">Guyanagaster necrorhizus</name>
    <dbReference type="NCBI Taxonomy" id="856835"/>
    <lineage>
        <taxon>Eukaryota</taxon>
        <taxon>Fungi</taxon>
        <taxon>Dikarya</taxon>
        <taxon>Basidiomycota</taxon>
        <taxon>Agaricomycotina</taxon>
        <taxon>Agaricomycetes</taxon>
        <taxon>Agaricomycetidae</taxon>
        <taxon>Agaricales</taxon>
        <taxon>Marasmiineae</taxon>
        <taxon>Physalacriaceae</taxon>
        <taxon>Guyanagaster</taxon>
    </lineage>
</organism>
<gene>
    <name evidence="1" type="ORF">BT62DRAFT_1006734</name>
</gene>
<evidence type="ECO:0000313" key="1">
    <source>
        <dbReference type="EMBL" id="KAG7445705.1"/>
    </source>
</evidence>
<name>A0A9P7VS48_9AGAR</name>